<evidence type="ECO:0000259" key="3">
    <source>
        <dbReference type="PROSITE" id="PS50011"/>
    </source>
</evidence>
<dbReference type="GO" id="GO:0005524">
    <property type="term" value="F:ATP binding"/>
    <property type="evidence" value="ECO:0007669"/>
    <property type="project" value="UniProtKB-UniRule"/>
</dbReference>
<dbReference type="PANTHER" id="PTHR24416">
    <property type="entry name" value="TYROSINE-PROTEIN KINASE RECEPTOR"/>
    <property type="match status" value="1"/>
</dbReference>
<dbReference type="PROSITE" id="PS00107">
    <property type="entry name" value="PROTEIN_KINASE_ATP"/>
    <property type="match status" value="1"/>
</dbReference>
<dbReference type="InterPro" id="IPR017441">
    <property type="entry name" value="Protein_kinase_ATP_BS"/>
</dbReference>
<dbReference type="SMART" id="SM00219">
    <property type="entry name" value="TyrKc"/>
    <property type="match status" value="1"/>
</dbReference>
<keyword evidence="5" id="KW-1185">Reference proteome</keyword>
<dbReference type="Gene3D" id="3.30.200.20">
    <property type="entry name" value="Phosphorylase Kinase, domain 1"/>
    <property type="match status" value="1"/>
</dbReference>
<dbReference type="PANTHER" id="PTHR24416:SF583">
    <property type="entry name" value="RECEPTOR PROTEIN-TYROSINE KINASE"/>
    <property type="match status" value="1"/>
</dbReference>
<protein>
    <recommendedName>
        <fullName evidence="3">Protein kinase domain-containing protein</fullName>
    </recommendedName>
</protein>
<dbReference type="GO" id="GO:0004714">
    <property type="term" value="F:transmembrane receptor protein tyrosine kinase activity"/>
    <property type="evidence" value="ECO:0007669"/>
    <property type="project" value="TreeGrafter"/>
</dbReference>
<gene>
    <name evidence="4" type="ORF">PENTCL1PPCAC_643</name>
</gene>
<sequence>VCIDWSVVLGNGAFGKAYQGILPTDKLPLKLTDSVIQVKELKKKNEKVAVKMLHESADRSTVLAFLDEIEVMKELGYHERLVNLLACVTESEPRMLIVELCSKGDLLQYMTQRREYMMRLREGEEPTV</sequence>
<dbReference type="GO" id="GO:0005886">
    <property type="term" value="C:plasma membrane"/>
    <property type="evidence" value="ECO:0007669"/>
    <property type="project" value="TreeGrafter"/>
</dbReference>
<accession>A0AAV5S8I5</accession>
<dbReference type="InterPro" id="IPR050122">
    <property type="entry name" value="RTK"/>
</dbReference>
<dbReference type="InterPro" id="IPR020635">
    <property type="entry name" value="Tyr_kinase_cat_dom"/>
</dbReference>
<dbReference type="SUPFAM" id="SSF56112">
    <property type="entry name" value="Protein kinase-like (PK-like)"/>
    <property type="match status" value="1"/>
</dbReference>
<feature type="domain" description="Protein kinase" evidence="3">
    <location>
        <begin position="3"/>
        <end position="128"/>
    </location>
</feature>
<keyword evidence="2" id="KW-0067">ATP-binding</keyword>
<feature type="non-terminal residue" evidence="4">
    <location>
        <position position="1"/>
    </location>
</feature>
<keyword evidence="2" id="KW-0547">Nucleotide-binding</keyword>
<comment type="subcellular location">
    <subcellularLocation>
        <location evidence="1">Membrane</location>
        <topology evidence="1">Single-pass membrane protein</topology>
    </subcellularLocation>
</comment>
<name>A0AAV5S8I5_9BILA</name>
<dbReference type="Proteomes" id="UP001432027">
    <property type="component" value="Unassembled WGS sequence"/>
</dbReference>
<feature type="binding site" evidence="2">
    <location>
        <position position="30"/>
    </location>
    <ligand>
        <name>ATP</name>
        <dbReference type="ChEBI" id="CHEBI:30616"/>
    </ligand>
</feature>
<dbReference type="PROSITE" id="PS50011">
    <property type="entry name" value="PROTEIN_KINASE_DOM"/>
    <property type="match status" value="1"/>
</dbReference>
<dbReference type="GO" id="GO:0043235">
    <property type="term" value="C:receptor complex"/>
    <property type="evidence" value="ECO:0007669"/>
    <property type="project" value="TreeGrafter"/>
</dbReference>
<dbReference type="Pfam" id="PF07714">
    <property type="entry name" value="PK_Tyr_Ser-Thr"/>
    <property type="match status" value="1"/>
</dbReference>
<dbReference type="AlphaFoldDB" id="A0AAV5S8I5"/>
<dbReference type="InterPro" id="IPR000719">
    <property type="entry name" value="Prot_kinase_dom"/>
</dbReference>
<evidence type="ECO:0000256" key="1">
    <source>
        <dbReference type="ARBA" id="ARBA00004167"/>
    </source>
</evidence>
<dbReference type="InterPro" id="IPR001245">
    <property type="entry name" value="Ser-Thr/Tyr_kinase_cat_dom"/>
</dbReference>
<dbReference type="InterPro" id="IPR011009">
    <property type="entry name" value="Kinase-like_dom_sf"/>
</dbReference>
<proteinExistence type="predicted"/>
<dbReference type="EMBL" id="BTSX01000001">
    <property type="protein sequence ID" value="GMS78467.1"/>
    <property type="molecule type" value="Genomic_DNA"/>
</dbReference>
<evidence type="ECO:0000313" key="5">
    <source>
        <dbReference type="Proteomes" id="UP001432027"/>
    </source>
</evidence>
<dbReference type="GO" id="GO:0007169">
    <property type="term" value="P:cell surface receptor protein tyrosine kinase signaling pathway"/>
    <property type="evidence" value="ECO:0007669"/>
    <property type="project" value="TreeGrafter"/>
</dbReference>
<evidence type="ECO:0000256" key="2">
    <source>
        <dbReference type="PROSITE-ProRule" id="PRU10141"/>
    </source>
</evidence>
<comment type="caution">
    <text evidence="4">The sequence shown here is derived from an EMBL/GenBank/DDBJ whole genome shotgun (WGS) entry which is preliminary data.</text>
</comment>
<reference evidence="4" key="1">
    <citation type="submission" date="2023-10" db="EMBL/GenBank/DDBJ databases">
        <title>Genome assembly of Pristionchus species.</title>
        <authorList>
            <person name="Yoshida K."/>
            <person name="Sommer R.J."/>
        </authorList>
    </citation>
    <scope>NUCLEOTIDE SEQUENCE</scope>
    <source>
        <strain evidence="4">RS0144</strain>
    </source>
</reference>
<organism evidence="4 5">
    <name type="scientific">Pristionchus entomophagus</name>
    <dbReference type="NCBI Taxonomy" id="358040"/>
    <lineage>
        <taxon>Eukaryota</taxon>
        <taxon>Metazoa</taxon>
        <taxon>Ecdysozoa</taxon>
        <taxon>Nematoda</taxon>
        <taxon>Chromadorea</taxon>
        <taxon>Rhabditida</taxon>
        <taxon>Rhabditina</taxon>
        <taxon>Diplogasteromorpha</taxon>
        <taxon>Diplogasteroidea</taxon>
        <taxon>Neodiplogasteridae</taxon>
        <taxon>Pristionchus</taxon>
    </lineage>
</organism>
<evidence type="ECO:0000313" key="4">
    <source>
        <dbReference type="EMBL" id="GMS78467.1"/>
    </source>
</evidence>